<dbReference type="InterPro" id="IPR029063">
    <property type="entry name" value="SAM-dependent_MTases_sf"/>
</dbReference>
<dbReference type="SUPFAM" id="SSF50249">
    <property type="entry name" value="Nucleic acid-binding proteins"/>
    <property type="match status" value="1"/>
</dbReference>
<dbReference type="PROSITE" id="PS01230">
    <property type="entry name" value="TRMA_1"/>
    <property type="match status" value="1"/>
</dbReference>
<dbReference type="GO" id="GO:0070475">
    <property type="term" value="P:rRNA base methylation"/>
    <property type="evidence" value="ECO:0007669"/>
    <property type="project" value="TreeGrafter"/>
</dbReference>
<keyword evidence="3 4" id="KW-0949">S-adenosyl-L-methionine</keyword>
<dbReference type="InterPro" id="IPR002792">
    <property type="entry name" value="TRAM_dom"/>
</dbReference>
<evidence type="ECO:0000313" key="8">
    <source>
        <dbReference type="Proteomes" id="UP001146670"/>
    </source>
</evidence>
<proteinExistence type="inferred from homology"/>
<comment type="similarity">
    <text evidence="4">Belongs to the class I-like SAM-binding methyltransferase superfamily. RNA M5U methyltransferase family.</text>
</comment>
<gene>
    <name evidence="7" type="primary">rlmD</name>
    <name evidence="7" type="ORF">OW157_04075</name>
</gene>
<keyword evidence="1 4" id="KW-0489">Methyltransferase</keyword>
<dbReference type="AlphaFoldDB" id="A0A9X3FN27"/>
<dbReference type="Pfam" id="PF01938">
    <property type="entry name" value="TRAM"/>
    <property type="match status" value="1"/>
</dbReference>
<dbReference type="InterPro" id="IPR010280">
    <property type="entry name" value="U5_MeTrfase_fam"/>
</dbReference>
<dbReference type="Pfam" id="PF05958">
    <property type="entry name" value="tRNA_U5-meth_tr"/>
    <property type="match status" value="1"/>
</dbReference>
<keyword evidence="8" id="KW-1185">Reference proteome</keyword>
<evidence type="ECO:0000259" key="6">
    <source>
        <dbReference type="PROSITE" id="PS50926"/>
    </source>
</evidence>
<dbReference type="PROSITE" id="PS50926">
    <property type="entry name" value="TRAM"/>
    <property type="match status" value="1"/>
</dbReference>
<dbReference type="PROSITE" id="PS51687">
    <property type="entry name" value="SAM_MT_RNA_M5U"/>
    <property type="match status" value="1"/>
</dbReference>
<dbReference type="CDD" id="cd02440">
    <property type="entry name" value="AdoMet_MTases"/>
    <property type="match status" value="1"/>
</dbReference>
<dbReference type="Gene3D" id="3.40.50.150">
    <property type="entry name" value="Vaccinia Virus protein VP39"/>
    <property type="match status" value="1"/>
</dbReference>
<dbReference type="PROSITE" id="PS01231">
    <property type="entry name" value="TRMA_2"/>
    <property type="match status" value="1"/>
</dbReference>
<dbReference type="RefSeq" id="WP_268752061.1">
    <property type="nucleotide sequence ID" value="NZ_JAPRFQ010000001.1"/>
</dbReference>
<dbReference type="NCBIfam" id="TIGR00479">
    <property type="entry name" value="rumA"/>
    <property type="match status" value="1"/>
</dbReference>
<evidence type="ECO:0000256" key="5">
    <source>
        <dbReference type="PROSITE-ProRule" id="PRU10015"/>
    </source>
</evidence>
<feature type="active site" evidence="5">
    <location>
        <position position="414"/>
    </location>
</feature>
<dbReference type="GO" id="GO:0070041">
    <property type="term" value="F:rRNA (uridine-C5-)-methyltransferase activity"/>
    <property type="evidence" value="ECO:0007669"/>
    <property type="project" value="TreeGrafter"/>
</dbReference>
<evidence type="ECO:0000256" key="2">
    <source>
        <dbReference type="ARBA" id="ARBA00022679"/>
    </source>
</evidence>
<feature type="active site" description="Nucleophile" evidence="4">
    <location>
        <position position="414"/>
    </location>
</feature>
<protein>
    <submittedName>
        <fullName evidence="7">23S rRNA (Uracil(1939)-C(5))-methyltransferase RlmD</fullName>
        <ecNumber evidence="7">2.1.1.190</ecNumber>
    </submittedName>
</protein>
<dbReference type="SUPFAM" id="SSF53335">
    <property type="entry name" value="S-adenosyl-L-methionine-dependent methyltransferases"/>
    <property type="match status" value="1"/>
</dbReference>
<accession>A0A9X3FN27</accession>
<reference evidence="7" key="1">
    <citation type="submission" date="2022-12" db="EMBL/GenBank/DDBJ databases">
        <title>Description and comparative metabolic analysis of Aerococcus sp. nov., isolated from the feces of a pig.</title>
        <authorList>
            <person name="Chang Y.-H."/>
        </authorList>
    </citation>
    <scope>NUCLEOTIDE SEQUENCE</scope>
    <source>
        <strain evidence="7">YH-aer222</strain>
    </source>
</reference>
<keyword evidence="2 4" id="KW-0808">Transferase</keyword>
<evidence type="ECO:0000256" key="4">
    <source>
        <dbReference type="PROSITE-ProRule" id="PRU01024"/>
    </source>
</evidence>
<dbReference type="InterPro" id="IPR030390">
    <property type="entry name" value="MeTrfase_TrmA_AS"/>
</dbReference>
<dbReference type="PANTHER" id="PTHR11061:SF30">
    <property type="entry name" value="TRNA (URACIL(54)-C(5))-METHYLTRANSFERASE"/>
    <property type="match status" value="1"/>
</dbReference>
<dbReference type="Gene3D" id="2.40.50.140">
    <property type="entry name" value="Nucleic acid-binding proteins"/>
    <property type="match status" value="1"/>
</dbReference>
<feature type="domain" description="TRAM" evidence="6">
    <location>
        <begin position="7"/>
        <end position="65"/>
    </location>
</feature>
<dbReference type="EMBL" id="JAPRFR010000001">
    <property type="protein sequence ID" value="MCZ0725748.1"/>
    <property type="molecule type" value="Genomic_DNA"/>
</dbReference>
<dbReference type="Gene3D" id="2.40.50.1070">
    <property type="match status" value="1"/>
</dbReference>
<feature type="binding site" evidence="4">
    <location>
        <position position="318"/>
    </location>
    <ligand>
        <name>S-adenosyl-L-methionine</name>
        <dbReference type="ChEBI" id="CHEBI:59789"/>
    </ligand>
</feature>
<feature type="binding site" evidence="4">
    <location>
        <position position="387"/>
    </location>
    <ligand>
        <name>S-adenosyl-L-methionine</name>
        <dbReference type="ChEBI" id="CHEBI:59789"/>
    </ligand>
</feature>
<dbReference type="InterPro" id="IPR030391">
    <property type="entry name" value="MeTrfase_TrmA_CS"/>
</dbReference>
<evidence type="ECO:0000256" key="3">
    <source>
        <dbReference type="ARBA" id="ARBA00022691"/>
    </source>
</evidence>
<name>A0A9X3FN27_9LACT</name>
<dbReference type="EC" id="2.1.1.190" evidence="7"/>
<feature type="binding site" evidence="4">
    <location>
        <position position="289"/>
    </location>
    <ligand>
        <name>S-adenosyl-L-methionine</name>
        <dbReference type="ChEBI" id="CHEBI:59789"/>
    </ligand>
</feature>
<organism evidence="7 8">
    <name type="scientific">Aerococcus kribbianus</name>
    <dbReference type="NCBI Taxonomy" id="2999064"/>
    <lineage>
        <taxon>Bacteria</taxon>
        <taxon>Bacillati</taxon>
        <taxon>Bacillota</taxon>
        <taxon>Bacilli</taxon>
        <taxon>Lactobacillales</taxon>
        <taxon>Aerococcaceae</taxon>
        <taxon>Aerococcus</taxon>
    </lineage>
</organism>
<dbReference type="Proteomes" id="UP001146670">
    <property type="component" value="Unassembled WGS sequence"/>
</dbReference>
<evidence type="ECO:0000256" key="1">
    <source>
        <dbReference type="ARBA" id="ARBA00022603"/>
    </source>
</evidence>
<comment type="caution">
    <text evidence="7">The sequence shown here is derived from an EMBL/GenBank/DDBJ whole genome shotgun (WGS) entry which is preliminary data.</text>
</comment>
<dbReference type="FunFam" id="2.40.50.1070:FF:000003">
    <property type="entry name" value="23S rRNA (Uracil-5-)-methyltransferase RumA"/>
    <property type="match status" value="1"/>
</dbReference>
<evidence type="ECO:0000313" key="7">
    <source>
        <dbReference type="EMBL" id="MCZ0725748.1"/>
    </source>
</evidence>
<feature type="binding site" evidence="4">
    <location>
        <position position="339"/>
    </location>
    <ligand>
        <name>S-adenosyl-L-methionine</name>
        <dbReference type="ChEBI" id="CHEBI:59789"/>
    </ligand>
</feature>
<dbReference type="InterPro" id="IPR012340">
    <property type="entry name" value="NA-bd_OB-fold"/>
</dbReference>
<dbReference type="PANTHER" id="PTHR11061">
    <property type="entry name" value="RNA M5U METHYLTRANSFERASE"/>
    <property type="match status" value="1"/>
</dbReference>
<dbReference type="FunFam" id="3.40.50.150:FF:000009">
    <property type="entry name" value="23S rRNA (Uracil(1939)-C(5))-methyltransferase RlmD"/>
    <property type="match status" value="1"/>
</dbReference>
<sequence length="459" mass="50893">MAKRDLPVAKNQKIDVEISDLTYQGMGVAKINGYPLFIANSLIGEKCQVHVLKVGKKFGFAKVIERYNDSPDRVALRDEDGLRTGTMSLQHMAYPAQLKLKQKTVKDSLKKFTSLSGVEVKPCLGMTDPWAYRNKAQVPVAGQPGQLYTGFYRQNSHEILPIKNYQIQLPGIDEALQTVISILNHYHVSSYDEKTGKGLIRHLVVRKGYYTNELMLVIVINGHELPQATAIKEELLQALPNLVSVVINHNLKKTNVIMGAKQTVLYGQDVYHDQMLGLDFAISAKSFFQVNTPQAERLYQEAVRVGEISSEETVIDAYCGIGSISLCLAQSAHKVYGVEVVEDAIAMAEANARANQIDNVEFQVGKAEDVIRDWQAEGIHPHTVVVDPPRKGLAQDFVETVIELSPDKIVYVSCNPATLARDLNLFVSAGYHAKSVQPVDLFPQTPHVEACVLLTKNKV</sequence>